<keyword evidence="9" id="KW-0862">Zinc</keyword>
<dbReference type="Gene3D" id="3.30.470.30">
    <property type="entry name" value="DNA ligase/mRNA capping enzyme"/>
    <property type="match status" value="1"/>
</dbReference>
<feature type="region of interest" description="Disordered" evidence="12">
    <location>
        <begin position="224"/>
        <end position="248"/>
    </location>
</feature>
<dbReference type="Pfam" id="PF01068">
    <property type="entry name" value="DNA_ligase_A_M"/>
    <property type="match status" value="1"/>
</dbReference>
<proteinExistence type="inferred from homology"/>
<dbReference type="Pfam" id="PF12108">
    <property type="entry name" value="SF3a60_bindingd"/>
    <property type="match status" value="1"/>
</dbReference>
<keyword evidence="16" id="KW-1185">Reference proteome</keyword>
<dbReference type="InterPro" id="IPR013087">
    <property type="entry name" value="Znf_C2H2_type"/>
</dbReference>
<dbReference type="InterPro" id="IPR021966">
    <property type="entry name" value="SF3a60_bindingd"/>
</dbReference>
<comment type="caution">
    <text evidence="15">The sequence shown here is derived from an EMBL/GenBank/DDBJ whole genome shotgun (WGS) entry which is preliminary data.</text>
</comment>
<evidence type="ECO:0000256" key="8">
    <source>
        <dbReference type="ARBA" id="ARBA00022771"/>
    </source>
</evidence>
<gene>
    <name evidence="15" type="ORF">Plec18167_007409</name>
</gene>
<sequence length="1569" mass="177513">MLFEDQRFIHEDLERLEQGISDRVAEEPRNIRERLNRDHEIAGFLTRIEEQSQRLLDIYKDAEGLREKEIQAISTGDPFEEFYKRLDEIKDFHKRYPNEPVENLERAYKRRQPGEESVLGSGVENMFTGEEAFGQFLDLTQNHEEYLNLPGVKRLTYIQYLDVFDAFTPPKLPIKRSNKMSDKYFTYVGDLASYLESFIKRVRPLDDLDRLFASFDEEFDKQWNANETPGWGEEKAADGAQGPKTEGTGEGIWCADCEKEFKNENVYKNHLTGKKHIRAAEARKSQGSGDANAASSGVVKSAAHRLKERAIAEREHRVRSLAQALESERQATRVNVERKQGMTERERQMELEALFAESEPAGRREEESDEEGDEKIYNPLKLPLAWDGKPIPYWLYKLHGLGVEFPCEICGNFVYMGRRAFDKHFSEARHIYGLKCLGITSQTNLFREITRIEDAIRLWEKLEQDRKKDRDSRDNVVQMEDAEGNVMPERIYLEIVKASTAARGKDPDILTINSWIKLHRRQIHEKGTNLLGLLSCFFPEKRTDRVYWLQDASLARIIGRCLLLGVSRKEKLDSWRASGGSDLGQCVENVMRQAENYIPNGQELTVEEVDSAMDKLASRCRFSGPRLRRQHTAVDVEDTLGPLYRRVSSRDAKWLTRLILKSYYPVILPVRFILHKIHFLLPHLLLLQDSFEAAAGMLSTSPLNCFQPCPEPGVAKLLCENAIQYLIPRIGIKVGRPDFWKARSIKHCCQMVGRRRMSVERKYDGEYCQIHIDISQQPSYIQIFSKSGKDSTIDRIGIHNAIKRCLKIGQPDCAISHRCILEGELLVWSDREEKILEFHKLRKYITRSGTFIGTDSDSHVCLAWPHRERRLLLKKIIAPIPGRAGIAEQEIIDFSRSDSKSRLERAFAKGIAQRWEGFVLKCCDEPYFPILSTDTDQTFGRWIKLKKDYIPGLGDTVDLVLIGAAYNSRDANALEGVQGLLWTHFHVACLENKAAVSQSHAPPKFKVIDVINRHSLSQKFMHLLNSIGRFRACDADSNSTFLVQKRRVGLPDMDVVFKVPFVVELLGSGFDKPSNASYFTLRFPRVLKIHIDRGFDETVSFAELQELAQQARSVPSDELLQETITWKKRLEHKDKKSEFIVDRSPETTASCCSTPSRASLSAPSVSPSPRQILQTSPSVSRRSFVTTVLGTSPLSQEIRTTQDYSHARPAIKRRLSTSLQDASDESHRRKNPKISHASGQDVAIFIDNIQVSSQGCQKIPPSKYPLGPLDNVQPRKESTATGSCDSIMTPSVQDENSVPRQIVPQENTDKTGSPGRDRPSAMQETGTTNIPRDPDQTSSLQIDLHSPITTIPICLGQSFDSRTDSGKSLAEAGICQFTSVPGHFIEELASTKTQQALSRSNPAAVSANTALGIVLVDGARLNKLLDDISTIATELMNRISSAQAGLPPTGRLFVLDWRILKDWKGIESTRLCLRDAWKQMAIDHFKSCIAWGHGLTAGNGDMPQDEVRGTGPKDPLSDQKDVASRGNSGIDTVRTTWDYTMLHDLGEFLSLEPLIHVNGDLYVNTTAPT</sequence>
<dbReference type="Gene3D" id="1.10.3260.10">
    <property type="entry name" value="DNA ligase, ATP-dependent, N-terminal domain"/>
    <property type="match status" value="1"/>
</dbReference>
<keyword evidence="11" id="KW-0539">Nucleus</keyword>
<dbReference type="Gene3D" id="2.40.50.140">
    <property type="entry name" value="Nucleic acid-binding proteins"/>
    <property type="match status" value="1"/>
</dbReference>
<feature type="compositionally biased region" description="Low complexity" evidence="12">
    <location>
        <begin position="1155"/>
        <end position="1170"/>
    </location>
</feature>
<dbReference type="CDD" id="cd08039">
    <property type="entry name" value="Adenylation_DNA_ligase_Fungal"/>
    <property type="match status" value="1"/>
</dbReference>
<evidence type="ECO:0000256" key="10">
    <source>
        <dbReference type="ARBA" id="ARBA00022840"/>
    </source>
</evidence>
<evidence type="ECO:0000256" key="11">
    <source>
        <dbReference type="ARBA" id="ARBA00023242"/>
    </source>
</evidence>
<evidence type="ECO:0000256" key="12">
    <source>
        <dbReference type="SAM" id="MobiDB-lite"/>
    </source>
</evidence>
<dbReference type="InterPro" id="IPR036236">
    <property type="entry name" value="Znf_C2H2_sf"/>
</dbReference>
<evidence type="ECO:0000256" key="6">
    <source>
        <dbReference type="ARBA" id="ARBA00022723"/>
    </source>
</evidence>
<dbReference type="Pfam" id="PF16837">
    <property type="entry name" value="SF3A3"/>
    <property type="match status" value="1"/>
</dbReference>
<evidence type="ECO:0000256" key="4">
    <source>
        <dbReference type="ARBA" id="ARBA00022553"/>
    </source>
</evidence>
<comment type="similarity">
    <text evidence="3">Belongs to the SF3A3 family.</text>
</comment>
<comment type="subcellular location">
    <subcellularLocation>
        <location evidence="1">Nucleus</location>
    </subcellularLocation>
</comment>
<dbReference type="Proteomes" id="UP001583193">
    <property type="component" value="Unassembled WGS sequence"/>
</dbReference>
<keyword evidence="6" id="KW-0479">Metal-binding</keyword>
<feature type="domain" description="ATP-dependent DNA ligase family profile" evidence="13">
    <location>
        <begin position="865"/>
        <end position="991"/>
    </location>
</feature>
<evidence type="ECO:0000259" key="13">
    <source>
        <dbReference type="PROSITE" id="PS50160"/>
    </source>
</evidence>
<feature type="region of interest" description="Disordered" evidence="12">
    <location>
        <begin position="1199"/>
        <end position="1239"/>
    </location>
</feature>
<dbReference type="PANTHER" id="PTHR12786">
    <property type="entry name" value="SPLICING FACTOR SF3A-RELATED"/>
    <property type="match status" value="1"/>
</dbReference>
<dbReference type="PROSITE" id="PS00028">
    <property type="entry name" value="ZINC_FINGER_C2H2_1"/>
    <property type="match status" value="1"/>
</dbReference>
<protein>
    <submittedName>
        <fullName evidence="15">Uncharacterized protein</fullName>
    </submittedName>
</protein>
<feature type="compositionally biased region" description="Polar residues" evidence="12">
    <location>
        <begin position="1322"/>
        <end position="1340"/>
    </location>
</feature>
<dbReference type="PANTHER" id="PTHR12786:SF2">
    <property type="entry name" value="SPLICING FACTOR 3A SUBUNIT 3"/>
    <property type="match status" value="1"/>
</dbReference>
<dbReference type="SUPFAM" id="SSF56091">
    <property type="entry name" value="DNA ligase/mRNA capping enzyme, catalytic domain"/>
    <property type="match status" value="1"/>
</dbReference>
<comment type="similarity">
    <text evidence="2">Belongs to the ATP-dependent DNA ligase family.</text>
</comment>
<evidence type="ECO:0000256" key="1">
    <source>
        <dbReference type="ARBA" id="ARBA00004123"/>
    </source>
</evidence>
<name>A0ABR3X4Q4_9EURO</name>
<feature type="region of interest" description="Disordered" evidence="12">
    <location>
        <begin position="1500"/>
        <end position="1527"/>
    </location>
</feature>
<evidence type="ECO:0000256" key="3">
    <source>
        <dbReference type="ARBA" id="ARBA00008776"/>
    </source>
</evidence>
<feature type="domain" description="Matrin-type" evidence="14">
    <location>
        <begin position="405"/>
        <end position="436"/>
    </location>
</feature>
<evidence type="ECO:0000259" key="14">
    <source>
        <dbReference type="PROSITE" id="PS50171"/>
    </source>
</evidence>
<dbReference type="InterPro" id="IPR036599">
    <property type="entry name" value="DNA_ligase_N_sf"/>
</dbReference>
<keyword evidence="4" id="KW-0597">Phosphoprotein</keyword>
<evidence type="ECO:0000256" key="5">
    <source>
        <dbReference type="ARBA" id="ARBA00022598"/>
    </source>
</evidence>
<dbReference type="PROSITE" id="PS50160">
    <property type="entry name" value="DNA_LIGASE_A3"/>
    <property type="match status" value="1"/>
</dbReference>
<keyword evidence="10" id="KW-0067">ATP-binding</keyword>
<evidence type="ECO:0000256" key="9">
    <source>
        <dbReference type="ARBA" id="ARBA00022833"/>
    </source>
</evidence>
<dbReference type="InterPro" id="IPR031774">
    <property type="entry name" value="SF3A3_dom"/>
</dbReference>
<dbReference type="Pfam" id="PF12171">
    <property type="entry name" value="zf-C2H2_jaz"/>
    <property type="match status" value="1"/>
</dbReference>
<keyword evidence="8" id="KW-0863">Zinc-finger</keyword>
<organism evidence="15 16">
    <name type="scientific">Paecilomyces lecythidis</name>
    <dbReference type="NCBI Taxonomy" id="3004212"/>
    <lineage>
        <taxon>Eukaryota</taxon>
        <taxon>Fungi</taxon>
        <taxon>Dikarya</taxon>
        <taxon>Ascomycota</taxon>
        <taxon>Pezizomycotina</taxon>
        <taxon>Eurotiomycetes</taxon>
        <taxon>Eurotiomycetidae</taxon>
        <taxon>Eurotiales</taxon>
        <taxon>Thermoascaceae</taxon>
        <taxon>Paecilomyces</taxon>
    </lineage>
</organism>
<dbReference type="InterPro" id="IPR012308">
    <property type="entry name" value="DNA_ligase_ATP-dep_N"/>
</dbReference>
<dbReference type="InterPro" id="IPR024598">
    <property type="entry name" value="SF3a60/Prp9_C"/>
</dbReference>
<evidence type="ECO:0000256" key="7">
    <source>
        <dbReference type="ARBA" id="ARBA00022741"/>
    </source>
</evidence>
<dbReference type="Gene3D" id="3.30.160.60">
    <property type="entry name" value="Classic Zinc Finger"/>
    <property type="match status" value="1"/>
</dbReference>
<feature type="region of interest" description="Disordered" evidence="12">
    <location>
        <begin position="1256"/>
        <end position="1340"/>
    </location>
</feature>
<evidence type="ECO:0000313" key="15">
    <source>
        <dbReference type="EMBL" id="KAL1870645.1"/>
    </source>
</evidence>
<dbReference type="InterPro" id="IPR022755">
    <property type="entry name" value="Znf_C2H2_jaz"/>
</dbReference>
<dbReference type="Pfam" id="PF11931">
    <property type="entry name" value="SF3a60_Prp9_C"/>
    <property type="match status" value="1"/>
</dbReference>
<evidence type="ECO:0000313" key="16">
    <source>
        <dbReference type="Proteomes" id="UP001583193"/>
    </source>
</evidence>
<dbReference type="SUPFAM" id="SSF57667">
    <property type="entry name" value="beta-beta-alpha zinc fingers"/>
    <property type="match status" value="1"/>
</dbReference>
<dbReference type="PROSITE" id="PS50171">
    <property type="entry name" value="ZF_MATRIN"/>
    <property type="match status" value="1"/>
</dbReference>
<dbReference type="InterPro" id="IPR012340">
    <property type="entry name" value="NA-bd_OB-fold"/>
</dbReference>
<dbReference type="InterPro" id="IPR012310">
    <property type="entry name" value="DNA_ligase_ATP-dep_cent"/>
</dbReference>
<dbReference type="EMBL" id="JAVDPF010000030">
    <property type="protein sequence ID" value="KAL1870645.1"/>
    <property type="molecule type" value="Genomic_DNA"/>
</dbReference>
<feature type="compositionally biased region" description="Polar residues" evidence="12">
    <location>
        <begin position="1279"/>
        <end position="1299"/>
    </location>
</feature>
<reference evidence="15 16" key="1">
    <citation type="journal article" date="2024" name="IMA Fungus">
        <title>IMA Genome - F19 : A genome assembly and annotation guide to empower mycologists, including annotated draft genome sequences of Ceratocystis pirilliformis, Diaporthe australafricana, Fusarium ophioides, Paecilomyces lecythidis, and Sporothrix stenoceras.</title>
        <authorList>
            <person name="Aylward J."/>
            <person name="Wilson A.M."/>
            <person name="Visagie C.M."/>
            <person name="Spraker J."/>
            <person name="Barnes I."/>
            <person name="Buitendag C."/>
            <person name="Ceriani C."/>
            <person name="Del Mar Angel L."/>
            <person name="du Plessis D."/>
            <person name="Fuchs T."/>
            <person name="Gasser K."/>
            <person name="Kramer D."/>
            <person name="Li W."/>
            <person name="Munsamy K."/>
            <person name="Piso A."/>
            <person name="Price J.L."/>
            <person name="Sonnekus B."/>
            <person name="Thomas C."/>
            <person name="van der Nest A."/>
            <person name="van Dijk A."/>
            <person name="van Heerden A."/>
            <person name="van Vuuren N."/>
            <person name="Yilmaz N."/>
            <person name="Duong T.A."/>
            <person name="van der Merwe N.A."/>
            <person name="Wingfield M.J."/>
            <person name="Wingfield B.D."/>
        </authorList>
    </citation>
    <scope>NUCLEOTIDE SEQUENCE [LARGE SCALE GENOMIC DNA]</scope>
    <source>
        <strain evidence="15 16">CMW 18167</strain>
    </source>
</reference>
<dbReference type="Pfam" id="PF04675">
    <property type="entry name" value="DNA_ligase_A_N"/>
    <property type="match status" value="1"/>
</dbReference>
<evidence type="ECO:0000256" key="2">
    <source>
        <dbReference type="ARBA" id="ARBA00007572"/>
    </source>
</evidence>
<feature type="region of interest" description="Disordered" evidence="12">
    <location>
        <begin position="1144"/>
        <end position="1177"/>
    </location>
</feature>
<dbReference type="InterPro" id="IPR000690">
    <property type="entry name" value="Matrin/U1-C_Znf_C2H2"/>
</dbReference>
<keyword evidence="7" id="KW-0547">Nucleotide-binding</keyword>
<accession>A0ABR3X4Q4</accession>
<dbReference type="InterPro" id="IPR051421">
    <property type="entry name" value="RNA_Proc_DNA_Dmg_Regulator"/>
</dbReference>
<keyword evidence="5" id="KW-0436">Ligase</keyword>